<comment type="caution">
    <text evidence="1">The sequence shown here is derived from an EMBL/GenBank/DDBJ whole genome shotgun (WGS) entry which is preliminary data.</text>
</comment>
<proteinExistence type="predicted"/>
<evidence type="ECO:0000313" key="2">
    <source>
        <dbReference type="Proteomes" id="UP000231493"/>
    </source>
</evidence>
<feature type="non-terminal residue" evidence="1">
    <location>
        <position position="82"/>
    </location>
</feature>
<dbReference type="AlphaFoldDB" id="A0A2M7KB90"/>
<dbReference type="EMBL" id="PFIP01000003">
    <property type="protein sequence ID" value="PIX35400.1"/>
    <property type="molecule type" value="Genomic_DNA"/>
</dbReference>
<protein>
    <submittedName>
        <fullName evidence="1">Uncharacterized protein</fullName>
    </submittedName>
</protein>
<name>A0A2M7KB90_9BACT</name>
<feature type="non-terminal residue" evidence="1">
    <location>
        <position position="1"/>
    </location>
</feature>
<sequence length="82" mass="9032">VSNYKGIDIVNIILPEEVDLESIKSISYAFLGDALVIGGNLSPVKKAIEVFQGESNSLLENSEYEEQKVETGKKVESSSFFF</sequence>
<accession>A0A2M7KB90</accession>
<organism evidence="1 2">
    <name type="scientific">Candidatus Infernicultor aquiphilus</name>
    <dbReference type="NCBI Taxonomy" id="1805029"/>
    <lineage>
        <taxon>Bacteria</taxon>
        <taxon>Pseudomonadati</taxon>
        <taxon>Atribacterota</taxon>
        <taxon>Candidatus Phoenicimicrobiia</taxon>
        <taxon>Candidatus Pheonicimicrobiales</taxon>
        <taxon>Candidatus Phoenicimicrobiaceae</taxon>
        <taxon>Candidatus Infernicultor</taxon>
    </lineage>
</organism>
<reference evidence="2" key="1">
    <citation type="submission" date="2017-09" db="EMBL/GenBank/DDBJ databases">
        <title>Depth-based differentiation of microbial function through sediment-hosted aquifers and enrichment of novel symbionts in the deep terrestrial subsurface.</title>
        <authorList>
            <person name="Probst A.J."/>
            <person name="Ladd B."/>
            <person name="Jarett J.K."/>
            <person name="Geller-Mcgrath D.E."/>
            <person name="Sieber C.M."/>
            <person name="Emerson J.B."/>
            <person name="Anantharaman K."/>
            <person name="Thomas B.C."/>
            <person name="Malmstrom R."/>
            <person name="Stieglmeier M."/>
            <person name="Klingl A."/>
            <person name="Woyke T."/>
            <person name="Ryan C.M."/>
            <person name="Banfield J.F."/>
        </authorList>
    </citation>
    <scope>NUCLEOTIDE SEQUENCE [LARGE SCALE GENOMIC DNA]</scope>
</reference>
<evidence type="ECO:0000313" key="1">
    <source>
        <dbReference type="EMBL" id="PIX35400.1"/>
    </source>
</evidence>
<dbReference type="Proteomes" id="UP000231493">
    <property type="component" value="Unassembled WGS sequence"/>
</dbReference>
<gene>
    <name evidence="1" type="ORF">COZ58_00045</name>
</gene>